<name>A0AA88IEN0_ARTSF</name>
<evidence type="ECO:0000313" key="1">
    <source>
        <dbReference type="EMBL" id="KAK2726949.1"/>
    </source>
</evidence>
<comment type="caution">
    <text evidence="1">The sequence shown here is derived from an EMBL/GenBank/DDBJ whole genome shotgun (WGS) entry which is preliminary data.</text>
</comment>
<dbReference type="AlphaFoldDB" id="A0AA88IEN0"/>
<dbReference type="PANTHER" id="PTHR45913:SF19">
    <property type="entry name" value="LOW QUALITY PROTEIN: ZINC FINGER BED DOMAIN-CONTAINING PROTEIN 5-LIKE"/>
    <property type="match status" value="1"/>
</dbReference>
<protein>
    <submittedName>
        <fullName evidence="1">Uncharacterized protein</fullName>
    </submittedName>
</protein>
<reference evidence="1" key="1">
    <citation type="submission" date="2023-07" db="EMBL/GenBank/DDBJ databases">
        <title>Chromosome-level genome assembly of Artemia franciscana.</title>
        <authorList>
            <person name="Jo E."/>
        </authorList>
    </citation>
    <scope>NUCLEOTIDE SEQUENCE</scope>
    <source>
        <tissue evidence="1">Whole body</tissue>
    </source>
</reference>
<evidence type="ECO:0000313" key="2">
    <source>
        <dbReference type="Proteomes" id="UP001187531"/>
    </source>
</evidence>
<sequence length="291" mass="33904">MSSLEKIRPFGVRCIIQTQALASKSMNSLLPDTLREAAKVINFINARSLTSRLFKLMYEEMGYEHQHLLLYTKVHCLSLGKIFNRLLSSDKKFICSFWIKTSAFSSLFEKQDWVCKLAYLADIFDKMNDLDLLMQGFQMDELFRNSKMCVFFKKLEFWLKRVQRNNVSVFPTLDKFEDDSEINSLNTICDSIREHLTKLRNELVSYFPSIVAQDRTQDWIQNPFVGDTTSGPGLSDKLTKNLIELASDRAIELKLQNVTVFQFWLEVQREYKELSEIAISVLLPFAIYLPL</sequence>
<organism evidence="1 2">
    <name type="scientific">Artemia franciscana</name>
    <name type="common">Brine shrimp</name>
    <name type="synonym">Artemia sanfranciscana</name>
    <dbReference type="NCBI Taxonomy" id="6661"/>
    <lineage>
        <taxon>Eukaryota</taxon>
        <taxon>Metazoa</taxon>
        <taxon>Ecdysozoa</taxon>
        <taxon>Arthropoda</taxon>
        <taxon>Crustacea</taxon>
        <taxon>Branchiopoda</taxon>
        <taxon>Anostraca</taxon>
        <taxon>Artemiidae</taxon>
        <taxon>Artemia</taxon>
    </lineage>
</organism>
<dbReference type="EMBL" id="JAVRJZ010000001">
    <property type="protein sequence ID" value="KAK2726949.1"/>
    <property type="molecule type" value="Genomic_DNA"/>
</dbReference>
<keyword evidence="2" id="KW-1185">Reference proteome</keyword>
<gene>
    <name evidence="1" type="ORF">QYM36_007701</name>
</gene>
<accession>A0AA88IEN0</accession>
<dbReference type="Proteomes" id="UP001187531">
    <property type="component" value="Unassembled WGS sequence"/>
</dbReference>
<dbReference type="PANTHER" id="PTHR45913">
    <property type="entry name" value="EPM2A-INTERACTING PROTEIN 1"/>
    <property type="match status" value="1"/>
</dbReference>
<proteinExistence type="predicted"/>